<dbReference type="Gene3D" id="3.20.20.70">
    <property type="entry name" value="Aldolase class I"/>
    <property type="match status" value="1"/>
</dbReference>
<evidence type="ECO:0000313" key="6">
    <source>
        <dbReference type="EMBL" id="MCU6765964.1"/>
    </source>
</evidence>
<comment type="function">
    <text evidence="1">Nitronate monooxygenase that uses molecular oxygen to catalyze the oxidative denitrification of alkyl nitronates. Acts on propionate 3-nitronate (P3N), the presumed physiological substrate. Probably functions in the detoxification of P3N, a metabolic poison produced by plants and fungi as a defense mechanism.</text>
</comment>
<gene>
    <name evidence="6" type="primary">fabK</name>
    <name evidence="6" type="ORF">OCV61_11140</name>
</gene>
<keyword evidence="3" id="KW-0285">Flavoprotein</keyword>
<name>A0ABT2TUS4_9FIRM</name>
<evidence type="ECO:0000256" key="4">
    <source>
        <dbReference type="ARBA" id="ARBA00022643"/>
    </source>
</evidence>
<evidence type="ECO:0000256" key="3">
    <source>
        <dbReference type="ARBA" id="ARBA00022630"/>
    </source>
</evidence>
<evidence type="ECO:0000313" key="7">
    <source>
        <dbReference type="Proteomes" id="UP001652409"/>
    </source>
</evidence>
<dbReference type="PANTHER" id="PTHR32332:SF20">
    <property type="entry name" value="2-NITROPROPANE DIOXYGENASE-LIKE PROTEIN"/>
    <property type="match status" value="1"/>
</dbReference>
<protein>
    <recommendedName>
        <fullName evidence="2">Probable nitronate monooxygenase</fullName>
    </recommendedName>
</protein>
<dbReference type="EMBL" id="JAOQJL010000021">
    <property type="protein sequence ID" value="MCU6765964.1"/>
    <property type="molecule type" value="Genomic_DNA"/>
</dbReference>
<keyword evidence="4" id="KW-0288">FMN</keyword>
<dbReference type="NCBIfam" id="TIGR03151">
    <property type="entry name" value="enACPred_II"/>
    <property type="match status" value="1"/>
</dbReference>
<evidence type="ECO:0000256" key="5">
    <source>
        <dbReference type="ARBA" id="ARBA00023002"/>
    </source>
</evidence>
<accession>A0ABT2TUS4</accession>
<dbReference type="SUPFAM" id="SSF51412">
    <property type="entry name" value="Inosine monophosphate dehydrogenase (IMPDH)"/>
    <property type="match status" value="1"/>
</dbReference>
<evidence type="ECO:0000256" key="2">
    <source>
        <dbReference type="ARBA" id="ARBA00013457"/>
    </source>
</evidence>
<dbReference type="SMART" id="SM01240">
    <property type="entry name" value="IMPDH"/>
    <property type="match status" value="1"/>
</dbReference>
<reference evidence="6 7" key="1">
    <citation type="journal article" date="2021" name="ISME Commun">
        <title>Automated analysis of genomic sequences facilitates high-throughput and comprehensive description of bacteria.</title>
        <authorList>
            <person name="Hitch T.C.A."/>
        </authorList>
    </citation>
    <scope>NUCLEOTIDE SEQUENCE [LARGE SCALE GENOMIC DNA]</scope>
    <source>
        <strain evidence="6 7">Sanger_23</strain>
    </source>
</reference>
<organism evidence="6 7">
    <name type="scientific">Blautia ammoniilytica</name>
    <dbReference type="NCBI Taxonomy" id="2981782"/>
    <lineage>
        <taxon>Bacteria</taxon>
        <taxon>Bacillati</taxon>
        <taxon>Bacillota</taxon>
        <taxon>Clostridia</taxon>
        <taxon>Lachnospirales</taxon>
        <taxon>Lachnospiraceae</taxon>
        <taxon>Blautia</taxon>
    </lineage>
</organism>
<dbReference type="InterPro" id="IPR004136">
    <property type="entry name" value="NMO"/>
</dbReference>
<dbReference type="InterPro" id="IPR017569">
    <property type="entry name" value="Enoyl_ACP_red-II_put"/>
</dbReference>
<comment type="caution">
    <text evidence="6">The sequence shown here is derived from an EMBL/GenBank/DDBJ whole genome shotgun (WGS) entry which is preliminary data.</text>
</comment>
<evidence type="ECO:0000256" key="1">
    <source>
        <dbReference type="ARBA" id="ARBA00003535"/>
    </source>
</evidence>
<proteinExistence type="predicted"/>
<keyword evidence="7" id="KW-1185">Reference proteome</keyword>
<dbReference type="Proteomes" id="UP001652409">
    <property type="component" value="Unassembled WGS sequence"/>
</dbReference>
<dbReference type="Pfam" id="PF03060">
    <property type="entry name" value="NMO"/>
    <property type="match status" value="1"/>
</dbReference>
<dbReference type="InterPro" id="IPR013785">
    <property type="entry name" value="Aldolase_TIM"/>
</dbReference>
<keyword evidence="5" id="KW-0560">Oxidoreductase</keyword>
<dbReference type="RefSeq" id="WP_262582830.1">
    <property type="nucleotide sequence ID" value="NZ_JAOQJL010000021.1"/>
</dbReference>
<dbReference type="CDD" id="cd04730">
    <property type="entry name" value="NPD_like"/>
    <property type="match status" value="1"/>
</dbReference>
<dbReference type="PANTHER" id="PTHR32332">
    <property type="entry name" value="2-NITROPROPANE DIOXYGENASE"/>
    <property type="match status" value="1"/>
</dbReference>
<sequence length="326" mass="34817">MKKVNSIVKAKDSVMKTKVTDLLDIQYPIIQGGMAWVAEHHLAAAVSEAGGFGIIGAANAPAQWVREQIRLAKEKTDKPFGVNVMLMSPYADEVAQVIAEEGVKAVTTGAGNPEKYMEMWKKAGIRVIPVVASVALAKRMERCGADAVVAEGCESGGHVGETTTMALVPQVADGVQIPVIAAGGIGDGRGIAAAFMLGAQAVQMGTCFVATTECQVHQNYKDMILKAKDIDTRVTGRTTGHPVRALRNQMTREYLKKEAEGAPFEELEQLTLGGLRRAVTEGDVKNGSVMSGQIAGLIKEEMSCKDLIQKLMKETETLLKGTAVYE</sequence>